<feature type="compositionally biased region" description="Polar residues" evidence="7">
    <location>
        <begin position="1"/>
        <end position="11"/>
    </location>
</feature>
<feature type="region of interest" description="Disordered" evidence="7">
    <location>
        <begin position="1"/>
        <end position="78"/>
    </location>
</feature>
<dbReference type="EMBL" id="OU896715">
    <property type="protein sequence ID" value="CAG9825476.1"/>
    <property type="molecule type" value="Genomic_DNA"/>
</dbReference>
<dbReference type="GO" id="GO:0046872">
    <property type="term" value="F:metal ion binding"/>
    <property type="evidence" value="ECO:0007669"/>
    <property type="project" value="UniProtKB-KW"/>
</dbReference>
<dbReference type="InterPro" id="IPR000719">
    <property type="entry name" value="Prot_kinase_dom"/>
</dbReference>
<dbReference type="GO" id="GO:0004713">
    <property type="term" value="F:protein tyrosine kinase activity"/>
    <property type="evidence" value="ECO:0007669"/>
    <property type="project" value="InterPro"/>
</dbReference>
<sequence>MSPYKKNQTPGKNRKPADNDENGTAWLSRPDKLFKSNQPSTVNSSSSKSKDTNNINDSHQVDHSTNGSNNLNVGKRETKKHDNKQYLALIEKVVKNFQGENDTFVDVMKNILDVTDSKDVKTKLMKYDFINTLLVNLSESSFEEIAAIKEKVAAILVPVHMKHLYVEDSSMQVLHPLGAGASGIVYLGFLEKPKRKIVAVKKSINRFYDKMIENEAWVMSQLQHENIVQILAIKRNMPEIAIELMEFGNFVDAAEKIKFSKENLVQIFKDIASGMEYIHSKDFLHRDLAARNVFINGKKRCKIGDFGTGVYVGNTKGVFHEKTYTPGGANISPETLMTQLFTEKTDVWAMGVLILDAFLISSEECRLKFSMRGLFMQTLQSAEGCFDKPGPCPATIFLYCKEHLLNLNANNRPNFTAIKGTLQEILDQKKY</sequence>
<keyword evidence="2 4" id="KW-0067">ATP-binding</keyword>
<evidence type="ECO:0000259" key="8">
    <source>
        <dbReference type="PROSITE" id="PS50011"/>
    </source>
</evidence>
<dbReference type="SMART" id="SM00219">
    <property type="entry name" value="TyrKc"/>
    <property type="match status" value="1"/>
</dbReference>
<dbReference type="InterPro" id="IPR017441">
    <property type="entry name" value="Protein_kinase_ATP_BS"/>
</dbReference>
<evidence type="ECO:0000313" key="10">
    <source>
        <dbReference type="Proteomes" id="UP001153737"/>
    </source>
</evidence>
<dbReference type="PANTHER" id="PTHR24418">
    <property type="entry name" value="TYROSINE-PROTEIN KINASE"/>
    <property type="match status" value="1"/>
</dbReference>
<dbReference type="SUPFAM" id="SSF56112">
    <property type="entry name" value="Protein kinase-like (PK-like)"/>
    <property type="match status" value="1"/>
</dbReference>
<feature type="binding site" evidence="5">
    <location>
        <position position="292"/>
    </location>
    <ligand>
        <name>Mg(2+)</name>
        <dbReference type="ChEBI" id="CHEBI:18420"/>
    </ligand>
</feature>
<dbReference type="AlphaFoldDB" id="A0A9N9X5S4"/>
<organism evidence="9 10">
    <name type="scientific">Phaedon cochleariae</name>
    <name type="common">Mustard beetle</name>
    <dbReference type="NCBI Taxonomy" id="80249"/>
    <lineage>
        <taxon>Eukaryota</taxon>
        <taxon>Metazoa</taxon>
        <taxon>Ecdysozoa</taxon>
        <taxon>Arthropoda</taxon>
        <taxon>Hexapoda</taxon>
        <taxon>Insecta</taxon>
        <taxon>Pterygota</taxon>
        <taxon>Neoptera</taxon>
        <taxon>Endopterygota</taxon>
        <taxon>Coleoptera</taxon>
        <taxon>Polyphaga</taxon>
        <taxon>Cucujiformia</taxon>
        <taxon>Chrysomeloidea</taxon>
        <taxon>Chrysomelidae</taxon>
        <taxon>Chrysomelinae</taxon>
        <taxon>Chrysomelini</taxon>
        <taxon>Phaedon</taxon>
    </lineage>
</organism>
<accession>A0A9N9X5S4</accession>
<dbReference type="Proteomes" id="UP001153737">
    <property type="component" value="Chromosome 9"/>
</dbReference>
<feature type="binding site" evidence="4">
    <location>
        <position position="291"/>
    </location>
    <ligand>
        <name>ATP</name>
        <dbReference type="ChEBI" id="CHEBI:30616"/>
    </ligand>
</feature>
<dbReference type="InterPro" id="IPR008266">
    <property type="entry name" value="Tyr_kinase_AS"/>
</dbReference>
<keyword evidence="5" id="KW-0479">Metal-binding</keyword>
<feature type="compositionally biased region" description="Polar residues" evidence="7">
    <location>
        <begin position="63"/>
        <end position="72"/>
    </location>
</feature>
<dbReference type="InterPro" id="IPR001245">
    <property type="entry name" value="Ser-Thr/Tyr_kinase_cat_dom"/>
</dbReference>
<dbReference type="InterPro" id="IPR011009">
    <property type="entry name" value="Kinase-like_dom_sf"/>
</dbReference>
<keyword evidence="10" id="KW-1185">Reference proteome</keyword>
<dbReference type="PROSITE" id="PS50011">
    <property type="entry name" value="PROTEIN_KINASE_DOM"/>
    <property type="match status" value="1"/>
</dbReference>
<name>A0A9N9X5S4_PHACE</name>
<evidence type="ECO:0000256" key="2">
    <source>
        <dbReference type="ARBA" id="ARBA00022840"/>
    </source>
</evidence>
<evidence type="ECO:0000256" key="4">
    <source>
        <dbReference type="PIRSR" id="PIRSR000615-2"/>
    </source>
</evidence>
<reference evidence="9" key="1">
    <citation type="submission" date="2022-01" db="EMBL/GenBank/DDBJ databases">
        <authorList>
            <person name="King R."/>
        </authorList>
    </citation>
    <scope>NUCLEOTIDE SEQUENCE</scope>
</reference>
<dbReference type="Pfam" id="PF07714">
    <property type="entry name" value="PK_Tyr_Ser-Thr"/>
    <property type="match status" value="1"/>
</dbReference>
<feature type="binding site" evidence="5">
    <location>
        <position position="305"/>
    </location>
    <ligand>
        <name>Mg(2+)</name>
        <dbReference type="ChEBI" id="CHEBI:18420"/>
    </ligand>
</feature>
<feature type="domain" description="Protein kinase" evidence="8">
    <location>
        <begin position="171"/>
        <end position="426"/>
    </location>
</feature>
<dbReference type="PROSITE" id="PS00107">
    <property type="entry name" value="PROTEIN_KINASE_ATP"/>
    <property type="match status" value="1"/>
</dbReference>
<gene>
    <name evidence="9" type="ORF">PHAECO_LOCUS12563</name>
</gene>
<feature type="compositionally biased region" description="Low complexity" evidence="7">
    <location>
        <begin position="36"/>
        <end position="58"/>
    </location>
</feature>
<evidence type="ECO:0000256" key="1">
    <source>
        <dbReference type="ARBA" id="ARBA00022741"/>
    </source>
</evidence>
<protein>
    <recommendedName>
        <fullName evidence="8">Protein kinase domain-containing protein</fullName>
    </recommendedName>
</protein>
<feature type="binding site" evidence="6">
    <location>
        <position position="202"/>
    </location>
    <ligand>
        <name>ATP</name>
        <dbReference type="ChEBI" id="CHEBI:30616"/>
    </ligand>
</feature>
<dbReference type="OrthoDB" id="28230at2759"/>
<evidence type="ECO:0000313" key="9">
    <source>
        <dbReference type="EMBL" id="CAG9825476.1"/>
    </source>
</evidence>
<dbReference type="InterPro" id="IPR050198">
    <property type="entry name" value="Non-receptor_tyrosine_kinases"/>
</dbReference>
<proteinExistence type="predicted"/>
<dbReference type="Gene3D" id="1.10.510.10">
    <property type="entry name" value="Transferase(Phosphotransferase) domain 1"/>
    <property type="match status" value="1"/>
</dbReference>
<evidence type="ECO:0000256" key="5">
    <source>
        <dbReference type="PIRSR" id="PIRSR000615-3"/>
    </source>
</evidence>
<dbReference type="GO" id="GO:0005524">
    <property type="term" value="F:ATP binding"/>
    <property type="evidence" value="ECO:0007669"/>
    <property type="project" value="UniProtKB-UniRule"/>
</dbReference>
<reference evidence="9" key="2">
    <citation type="submission" date="2022-10" db="EMBL/GenBank/DDBJ databases">
        <authorList>
            <consortium name="ENA_rothamsted_submissions"/>
            <consortium name="culmorum"/>
            <person name="King R."/>
        </authorList>
    </citation>
    <scope>NUCLEOTIDE SEQUENCE</scope>
</reference>
<keyword evidence="5" id="KW-0460">Magnesium</keyword>
<keyword evidence="1 4" id="KW-0547">Nucleotide-binding</keyword>
<dbReference type="PROSITE" id="PS00109">
    <property type="entry name" value="PROTEIN_KINASE_TYR"/>
    <property type="match status" value="1"/>
</dbReference>
<evidence type="ECO:0000256" key="3">
    <source>
        <dbReference type="PIRSR" id="PIRSR000615-1"/>
    </source>
</evidence>
<dbReference type="GO" id="GO:0002009">
    <property type="term" value="P:morphogenesis of an epithelium"/>
    <property type="evidence" value="ECO:0007669"/>
    <property type="project" value="UniProtKB-ARBA"/>
</dbReference>
<evidence type="ECO:0000256" key="6">
    <source>
        <dbReference type="PROSITE-ProRule" id="PRU10141"/>
    </source>
</evidence>
<evidence type="ECO:0000256" key="7">
    <source>
        <dbReference type="SAM" id="MobiDB-lite"/>
    </source>
</evidence>
<feature type="active site" description="Proton acceptor" evidence="3">
    <location>
        <position position="287"/>
    </location>
</feature>
<dbReference type="InterPro" id="IPR020635">
    <property type="entry name" value="Tyr_kinase_cat_dom"/>
</dbReference>